<dbReference type="Gene3D" id="1.10.3680.10">
    <property type="entry name" value="TerB-like"/>
    <property type="match status" value="1"/>
</dbReference>
<accession>A0A2A4XBM0</accession>
<evidence type="ECO:0000313" key="3">
    <source>
        <dbReference type="Proteomes" id="UP000218767"/>
    </source>
</evidence>
<evidence type="ECO:0000259" key="1">
    <source>
        <dbReference type="Pfam" id="PF05099"/>
    </source>
</evidence>
<dbReference type="Proteomes" id="UP000218767">
    <property type="component" value="Unassembled WGS sequence"/>
</dbReference>
<dbReference type="SUPFAM" id="SSF158682">
    <property type="entry name" value="TerB-like"/>
    <property type="match status" value="1"/>
</dbReference>
<reference evidence="3" key="1">
    <citation type="submission" date="2017-08" db="EMBL/GenBank/DDBJ databases">
        <title>A dynamic microbial community with high functional redundancy inhabits the cold, oxic subseafloor aquifer.</title>
        <authorList>
            <person name="Tully B.J."/>
            <person name="Wheat C.G."/>
            <person name="Glazer B.T."/>
            <person name="Huber J.A."/>
        </authorList>
    </citation>
    <scope>NUCLEOTIDE SEQUENCE [LARGE SCALE GENOMIC DNA]</scope>
</reference>
<feature type="domain" description="Co-chaperone DjlA N-terminal" evidence="1">
    <location>
        <begin position="31"/>
        <end position="140"/>
    </location>
</feature>
<gene>
    <name evidence="2" type="ORF">COB20_04375</name>
</gene>
<sequence length="145" mass="16565">MSLVDFSKITKLLRDDKHRAKHRQELFKEVMLMVLARVTRADSNVETVELEKVQEVLKEELGQDISVAEIRTASSSEVFETQSLESYLSTATRKLDERERMLILASLKKVIHSDEIIRSFELDFFDRVALALRATPSEIAGLVAD</sequence>
<dbReference type="AlphaFoldDB" id="A0A2A4XBM0"/>
<protein>
    <recommendedName>
        <fullName evidence="1">Co-chaperone DjlA N-terminal domain-containing protein</fullName>
    </recommendedName>
</protein>
<dbReference type="InterPro" id="IPR007791">
    <property type="entry name" value="DjlA_N"/>
</dbReference>
<dbReference type="InterPro" id="IPR029024">
    <property type="entry name" value="TerB-like"/>
</dbReference>
<dbReference type="EMBL" id="NVUL01000015">
    <property type="protein sequence ID" value="PCI79701.1"/>
    <property type="molecule type" value="Genomic_DNA"/>
</dbReference>
<comment type="caution">
    <text evidence="2">The sequence shown here is derived from an EMBL/GenBank/DDBJ whole genome shotgun (WGS) entry which is preliminary data.</text>
</comment>
<name>A0A2A4XBM0_9GAMM</name>
<organism evidence="2 3">
    <name type="scientific">SAR86 cluster bacterium</name>
    <dbReference type="NCBI Taxonomy" id="2030880"/>
    <lineage>
        <taxon>Bacteria</taxon>
        <taxon>Pseudomonadati</taxon>
        <taxon>Pseudomonadota</taxon>
        <taxon>Gammaproteobacteria</taxon>
        <taxon>SAR86 cluster</taxon>
    </lineage>
</organism>
<proteinExistence type="predicted"/>
<evidence type="ECO:0000313" key="2">
    <source>
        <dbReference type="EMBL" id="PCI79701.1"/>
    </source>
</evidence>
<dbReference type="Pfam" id="PF05099">
    <property type="entry name" value="TerB"/>
    <property type="match status" value="1"/>
</dbReference>